<feature type="signal peptide" evidence="1">
    <location>
        <begin position="1"/>
        <end position="19"/>
    </location>
</feature>
<protein>
    <recommendedName>
        <fullName evidence="4">Transporter substrate-binding domain-containing protein</fullName>
    </recommendedName>
</protein>
<dbReference type="Gene3D" id="3.40.190.10">
    <property type="entry name" value="Periplasmic binding protein-like II"/>
    <property type="match status" value="2"/>
</dbReference>
<sequence>MGKVIGILLFIFSLANAVAKEQVSIADDSGSTHTPVEITLAALEFPPLAYTQAGSSECIGYAIELARLIVEKYGHTLNAICAPAIRVYRLVQAGEIDMTINIKSTELLHDYVDFIEPEFGNLELIFLSHEQEGFENLISAIRGFDYHGYRQKFEAEDYVFQDTPGSIDAIKMFVRSRTRHLITYKAPFKFYLEQNGFELPPTVKIENLMELQTYFAVSRASKHNALIKEILQKHVEATHLKSFSELLPFY</sequence>
<evidence type="ECO:0000313" key="2">
    <source>
        <dbReference type="EMBL" id="MDM7859297.1"/>
    </source>
</evidence>
<evidence type="ECO:0000313" key="3">
    <source>
        <dbReference type="Proteomes" id="UP001234343"/>
    </source>
</evidence>
<reference evidence="2 3" key="1">
    <citation type="submission" date="2023-06" db="EMBL/GenBank/DDBJ databases">
        <title>Alteromonas sp. ASW11-36 isolated from intertidal sand.</title>
        <authorList>
            <person name="Li Y."/>
        </authorList>
    </citation>
    <scope>NUCLEOTIDE SEQUENCE [LARGE SCALE GENOMIC DNA]</scope>
    <source>
        <strain evidence="2 3">ASW11-36</strain>
    </source>
</reference>
<proteinExistence type="predicted"/>
<dbReference type="SUPFAM" id="SSF53850">
    <property type="entry name" value="Periplasmic binding protein-like II"/>
    <property type="match status" value="1"/>
</dbReference>
<comment type="caution">
    <text evidence="2">The sequence shown here is derived from an EMBL/GenBank/DDBJ whole genome shotgun (WGS) entry which is preliminary data.</text>
</comment>
<dbReference type="Proteomes" id="UP001234343">
    <property type="component" value="Unassembled WGS sequence"/>
</dbReference>
<feature type="chain" id="PRO_5046825700" description="Transporter substrate-binding domain-containing protein" evidence="1">
    <location>
        <begin position="20"/>
        <end position="250"/>
    </location>
</feature>
<dbReference type="EMBL" id="JAUCBP010000001">
    <property type="protein sequence ID" value="MDM7859297.1"/>
    <property type="molecule type" value="Genomic_DNA"/>
</dbReference>
<keyword evidence="1" id="KW-0732">Signal</keyword>
<evidence type="ECO:0008006" key="4">
    <source>
        <dbReference type="Google" id="ProtNLM"/>
    </source>
</evidence>
<name>A0ABT7SSY3_9ALTE</name>
<organism evidence="2 3">
    <name type="scientific">Alteromonas arenosi</name>
    <dbReference type="NCBI Taxonomy" id="3055817"/>
    <lineage>
        <taxon>Bacteria</taxon>
        <taxon>Pseudomonadati</taxon>
        <taxon>Pseudomonadota</taxon>
        <taxon>Gammaproteobacteria</taxon>
        <taxon>Alteromonadales</taxon>
        <taxon>Alteromonadaceae</taxon>
        <taxon>Alteromonas/Salinimonas group</taxon>
        <taxon>Alteromonas</taxon>
    </lineage>
</organism>
<dbReference type="RefSeq" id="WP_289363223.1">
    <property type="nucleotide sequence ID" value="NZ_JAUCBP010000001.1"/>
</dbReference>
<keyword evidence="3" id="KW-1185">Reference proteome</keyword>
<gene>
    <name evidence="2" type="ORF">QTP81_01595</name>
</gene>
<accession>A0ABT7SSY3</accession>
<evidence type="ECO:0000256" key="1">
    <source>
        <dbReference type="SAM" id="SignalP"/>
    </source>
</evidence>